<evidence type="ECO:0000313" key="1">
    <source>
        <dbReference type="EMBL" id="GJT79552.1"/>
    </source>
</evidence>
<keyword evidence="2" id="KW-1185">Reference proteome</keyword>
<comment type="caution">
    <text evidence="1">The sequence shown here is derived from an EMBL/GenBank/DDBJ whole genome shotgun (WGS) entry which is preliminary data.</text>
</comment>
<reference evidence="1" key="1">
    <citation type="journal article" date="2022" name="Int. J. Mol. Sci.">
        <title>Draft Genome of Tanacetum Coccineum: Genomic Comparison of Closely Related Tanacetum-Family Plants.</title>
        <authorList>
            <person name="Yamashiro T."/>
            <person name="Shiraishi A."/>
            <person name="Nakayama K."/>
            <person name="Satake H."/>
        </authorList>
    </citation>
    <scope>NUCLEOTIDE SEQUENCE</scope>
</reference>
<reference evidence="1" key="2">
    <citation type="submission" date="2022-01" db="EMBL/GenBank/DDBJ databases">
        <authorList>
            <person name="Yamashiro T."/>
            <person name="Shiraishi A."/>
            <person name="Satake H."/>
            <person name="Nakayama K."/>
        </authorList>
    </citation>
    <scope>NUCLEOTIDE SEQUENCE</scope>
</reference>
<sequence length="384" mass="43913">VLEIVDLLTTPSVTQDQLILRVFPITLIRAARLDVPTRQILDSKGGVPKMKADEAKKVIKEMADYSQKWHDGTSTRNKNRASIKALEIQIGQISKILQERGSGSLPSSTEINLRDHIKSITTTKEVDTPSIHRIGSDQYAVSSLKEDDKMPLIELNQASVPFPRHLKEKGYDEKEVLMKLKKLQTFLSTAHAKINVFKRKIALRIGNDKIVFKSDSPTSNIIKKVYVLGLRERMELDLEARLMGEALILNRSQDPKFGDFLELNDLNEPLELRNHGNEDLDLEIDEGKVVEPMVDVVKTRHDDEIVEKIDEYPKNMYAYRDKDMGDVIFGKPFCRVACVEARRFDGFITTHDDNDSVTYRMACSHPRFNMAYPILWIRRIDPPV</sequence>
<proteinExistence type="predicted"/>
<protein>
    <submittedName>
        <fullName evidence="1">Uncharacterized protein</fullName>
    </submittedName>
</protein>
<name>A0ABQ5GXD4_9ASTR</name>
<gene>
    <name evidence="1" type="ORF">Tco_1053894</name>
</gene>
<feature type="non-terminal residue" evidence="1">
    <location>
        <position position="1"/>
    </location>
</feature>
<organism evidence="1 2">
    <name type="scientific">Tanacetum coccineum</name>
    <dbReference type="NCBI Taxonomy" id="301880"/>
    <lineage>
        <taxon>Eukaryota</taxon>
        <taxon>Viridiplantae</taxon>
        <taxon>Streptophyta</taxon>
        <taxon>Embryophyta</taxon>
        <taxon>Tracheophyta</taxon>
        <taxon>Spermatophyta</taxon>
        <taxon>Magnoliopsida</taxon>
        <taxon>eudicotyledons</taxon>
        <taxon>Gunneridae</taxon>
        <taxon>Pentapetalae</taxon>
        <taxon>asterids</taxon>
        <taxon>campanulids</taxon>
        <taxon>Asterales</taxon>
        <taxon>Asteraceae</taxon>
        <taxon>Asteroideae</taxon>
        <taxon>Anthemideae</taxon>
        <taxon>Anthemidinae</taxon>
        <taxon>Tanacetum</taxon>
    </lineage>
</organism>
<evidence type="ECO:0000313" key="2">
    <source>
        <dbReference type="Proteomes" id="UP001151760"/>
    </source>
</evidence>
<dbReference type="EMBL" id="BQNB010018909">
    <property type="protein sequence ID" value="GJT79552.1"/>
    <property type="molecule type" value="Genomic_DNA"/>
</dbReference>
<dbReference type="Proteomes" id="UP001151760">
    <property type="component" value="Unassembled WGS sequence"/>
</dbReference>
<accession>A0ABQ5GXD4</accession>